<dbReference type="SUPFAM" id="SSF52540">
    <property type="entry name" value="P-loop containing nucleoside triphosphate hydrolases"/>
    <property type="match status" value="2"/>
</dbReference>
<feature type="domain" description="Helicase ATP-binding" evidence="14">
    <location>
        <begin position="354"/>
        <end position="527"/>
    </location>
</feature>
<keyword evidence="8" id="KW-0862">Zinc</keyword>
<dbReference type="Pfam" id="PF00176">
    <property type="entry name" value="SNF2-rel_dom"/>
    <property type="match status" value="1"/>
</dbReference>
<dbReference type="SMART" id="SM00910">
    <property type="entry name" value="HIRAN"/>
    <property type="match status" value="1"/>
</dbReference>
<dbReference type="Pfam" id="PF08797">
    <property type="entry name" value="HIRAN"/>
    <property type="match status" value="1"/>
</dbReference>
<accession>A0A395HUX2</accession>
<dbReference type="PANTHER" id="PTHR45626">
    <property type="entry name" value="TRANSCRIPTION TERMINATION FACTOR 2-RELATED"/>
    <property type="match status" value="1"/>
</dbReference>
<protein>
    <submittedName>
        <fullName evidence="16">SNF2 family helicase</fullName>
    </submittedName>
</protein>
<evidence type="ECO:0000313" key="16">
    <source>
        <dbReference type="EMBL" id="RAL10024.1"/>
    </source>
</evidence>
<reference evidence="16 17" key="1">
    <citation type="submission" date="2018-02" db="EMBL/GenBank/DDBJ databases">
        <title>The genomes of Aspergillus section Nigri reveals drivers in fungal speciation.</title>
        <authorList>
            <consortium name="DOE Joint Genome Institute"/>
            <person name="Vesth T.C."/>
            <person name="Nybo J."/>
            <person name="Theobald S."/>
            <person name="Brandl J."/>
            <person name="Frisvad J.C."/>
            <person name="Nielsen K.F."/>
            <person name="Lyhne E.K."/>
            <person name="Kogle M.E."/>
            <person name="Kuo A."/>
            <person name="Riley R."/>
            <person name="Clum A."/>
            <person name="Nolan M."/>
            <person name="Lipzen A."/>
            <person name="Salamov A."/>
            <person name="Henrissat B."/>
            <person name="Wiebenga A."/>
            <person name="De vries R.P."/>
            <person name="Grigoriev I.V."/>
            <person name="Mortensen U.H."/>
            <person name="Andersen M.R."/>
            <person name="Baker S.E."/>
        </authorList>
    </citation>
    <scope>NUCLEOTIDE SEQUENCE [LARGE SCALE GENOMIC DNA]</scope>
    <source>
        <strain evidence="16 17">CBS 101889</strain>
    </source>
</reference>
<dbReference type="Pfam" id="PF00271">
    <property type="entry name" value="Helicase_C"/>
    <property type="match status" value="1"/>
</dbReference>
<dbReference type="InterPro" id="IPR027417">
    <property type="entry name" value="P-loop_NTPase"/>
</dbReference>
<dbReference type="SUPFAM" id="SSF57850">
    <property type="entry name" value="RING/U-box"/>
    <property type="match status" value="1"/>
</dbReference>
<feature type="domain" description="RING-type" evidence="13">
    <location>
        <begin position="682"/>
        <end position="722"/>
    </location>
</feature>
<keyword evidence="7 16" id="KW-0347">Helicase</keyword>
<dbReference type="SMART" id="SM00184">
    <property type="entry name" value="RING"/>
    <property type="match status" value="1"/>
</dbReference>
<feature type="compositionally biased region" description="Basic and acidic residues" evidence="12">
    <location>
        <begin position="1"/>
        <end position="14"/>
    </location>
</feature>
<dbReference type="SMART" id="SM00490">
    <property type="entry name" value="HELICc"/>
    <property type="match status" value="1"/>
</dbReference>
<dbReference type="PANTHER" id="PTHR45626:SF11">
    <property type="entry name" value="FAMILY HELICASE, PUTATIVE (AFU_ORTHOLOGUE AFUA_5G06590)-RELATED"/>
    <property type="match status" value="1"/>
</dbReference>
<dbReference type="GO" id="GO:0005634">
    <property type="term" value="C:nucleus"/>
    <property type="evidence" value="ECO:0007669"/>
    <property type="project" value="UniProtKB-SubCell"/>
</dbReference>
<dbReference type="PROSITE" id="PS00518">
    <property type="entry name" value="ZF_RING_1"/>
    <property type="match status" value="1"/>
</dbReference>
<keyword evidence="9" id="KW-0067">ATP-binding</keyword>
<dbReference type="VEuPathDB" id="FungiDB:BO97DRAFT_444917"/>
<feature type="region of interest" description="Disordered" evidence="12">
    <location>
        <begin position="186"/>
        <end position="215"/>
    </location>
</feature>
<dbReference type="GO" id="GO:0003676">
    <property type="term" value="F:nucleic acid binding"/>
    <property type="evidence" value="ECO:0007669"/>
    <property type="project" value="InterPro"/>
</dbReference>
<dbReference type="GO" id="GO:0016818">
    <property type="term" value="F:hydrolase activity, acting on acid anhydrides, in phosphorus-containing anhydrides"/>
    <property type="evidence" value="ECO:0007669"/>
    <property type="project" value="InterPro"/>
</dbReference>
<dbReference type="SMART" id="SM00487">
    <property type="entry name" value="DEXDc"/>
    <property type="match status" value="1"/>
</dbReference>
<dbReference type="InterPro" id="IPR014905">
    <property type="entry name" value="HIRAN"/>
</dbReference>
<dbReference type="PROSITE" id="PS50089">
    <property type="entry name" value="ZF_RING_2"/>
    <property type="match status" value="1"/>
</dbReference>
<dbReference type="CDD" id="cd18793">
    <property type="entry name" value="SF2_C_SNF"/>
    <property type="match status" value="1"/>
</dbReference>
<dbReference type="RefSeq" id="XP_025549178.1">
    <property type="nucleotide sequence ID" value="XM_025698503.1"/>
</dbReference>
<name>A0A395HUX2_ASPHC</name>
<dbReference type="GO" id="GO:0006281">
    <property type="term" value="P:DNA repair"/>
    <property type="evidence" value="ECO:0007669"/>
    <property type="project" value="TreeGrafter"/>
</dbReference>
<evidence type="ECO:0000256" key="7">
    <source>
        <dbReference type="ARBA" id="ARBA00022806"/>
    </source>
</evidence>
<dbReference type="InterPro" id="IPR038718">
    <property type="entry name" value="SNF2-like_sf"/>
</dbReference>
<dbReference type="EMBL" id="KZ824298">
    <property type="protein sequence ID" value="RAL10024.1"/>
    <property type="molecule type" value="Genomic_DNA"/>
</dbReference>
<dbReference type="PROSITE" id="PS51194">
    <property type="entry name" value="HELICASE_CTER"/>
    <property type="match status" value="1"/>
</dbReference>
<dbReference type="AlphaFoldDB" id="A0A395HUX2"/>
<keyword evidence="3" id="KW-0479">Metal-binding</keyword>
<dbReference type="Gene3D" id="3.40.50.10810">
    <property type="entry name" value="Tandem AAA-ATPase domain"/>
    <property type="match status" value="1"/>
</dbReference>
<keyword evidence="10" id="KW-0539">Nucleus</keyword>
<dbReference type="OrthoDB" id="448448at2759"/>
<keyword evidence="4" id="KW-0547">Nucleotide-binding</keyword>
<feature type="region of interest" description="Disordered" evidence="12">
    <location>
        <begin position="1"/>
        <end position="63"/>
    </location>
</feature>
<feature type="domain" description="Helicase C-terminal" evidence="15">
    <location>
        <begin position="755"/>
        <end position="923"/>
    </location>
</feature>
<keyword evidence="6" id="KW-0378">Hydrolase</keyword>
<evidence type="ECO:0000256" key="2">
    <source>
        <dbReference type="ARBA" id="ARBA00007025"/>
    </source>
</evidence>
<evidence type="ECO:0000256" key="11">
    <source>
        <dbReference type="PROSITE-ProRule" id="PRU00175"/>
    </source>
</evidence>
<dbReference type="InterPro" id="IPR001841">
    <property type="entry name" value="Znf_RING"/>
</dbReference>
<evidence type="ECO:0000259" key="15">
    <source>
        <dbReference type="PROSITE" id="PS51194"/>
    </source>
</evidence>
<proteinExistence type="inferred from homology"/>
<dbReference type="Gene3D" id="3.40.50.300">
    <property type="entry name" value="P-loop containing nucleotide triphosphate hydrolases"/>
    <property type="match status" value="1"/>
</dbReference>
<dbReference type="InterPro" id="IPR014001">
    <property type="entry name" value="Helicase_ATP-bd"/>
</dbReference>
<gene>
    <name evidence="16" type="ORF">BO97DRAFT_444917</name>
</gene>
<feature type="compositionally biased region" description="Basic and acidic residues" evidence="12">
    <location>
        <begin position="187"/>
        <end position="215"/>
    </location>
</feature>
<evidence type="ECO:0000256" key="12">
    <source>
        <dbReference type="SAM" id="MobiDB-lite"/>
    </source>
</evidence>
<dbReference type="InterPro" id="IPR000330">
    <property type="entry name" value="SNF2_N"/>
</dbReference>
<evidence type="ECO:0000259" key="14">
    <source>
        <dbReference type="PROSITE" id="PS51192"/>
    </source>
</evidence>
<dbReference type="CDD" id="cd18008">
    <property type="entry name" value="DEXDc_SHPRH-like"/>
    <property type="match status" value="1"/>
</dbReference>
<keyword evidence="17" id="KW-1185">Reference proteome</keyword>
<sequence length="927" mass="103182">MGLPPEKRRIDHVDLPSNNNNPAGPTKLPRTRLSRRSGQETAYVPLSQSSQSFPGSDEDDDAQAADLVQSSQDVEESGPLMHYGDLHTKIVGVRYYRGYATIGEHVIVKREPTNQYDRNAIRVDNVMGNQIGHIPRTMAAKLAKYLDSRSLLAEGMLTGVIGAYDCPIVLRLFGTSNPAARQALKSNMEEDRLPLNAFKQREREERKQEKEREKAEKQAAKLARAMAQGKGQEDWQLSSNLGYSNLYAGEDNLDLEGQESLEELIGQSSTFNPRDIGQVAEDFGMKEADLEKMPMAESPEALATQLLPYQRQGLAWMIAQENPVLPAAGSAEVVQLWKRKGNRFTNIATNYSTSQAPPLASGGILADDMGLGKTIQIISLILANSQPKTPASSKTTLIISPVGVMSNWKTQAQDHTHSDRAPKVHVYHGQGKKEAANLDQYDIVITSYGALAMEYNPNDKVPPKKGLFSLQWRRVVLDEGHTIRNPRSKGSIAACNLRADSRWTLTGTPIVNTLKDLYSQVRFLRFTGGLEDMSVFNCVLIRPLMSEDPNARLLLQALMSTICLRGRKDMNFVNLRLPPLTSRVLRIKFHPHEQEKYDMFQSEAQGMLIDFKSKDKAGATYSHLLEVILRLRQVCNHWALCKNRIDKLAGLLEKHKVVPLTPENIKALQDVLQIRIESQDSCPICLDAIQQQQPVITACAHAFCRKCIEEVIDRQHKCPMCRADIDDNSTLVSPAAEMGESTDTVDADPDNPSSKIEALVKILTAQGQAADTKTVVFSQWTSFLDLVEPHLRRHGIGFARIDGKMNSLARDNSTTRFATDPACTVLLASLSVCSVGLNLVAANQAILADSWWAPAIEDQAVDRVYRLGQKRETTIWRLVMEDSIEDRVLAIQETKRKLMLAAFRETSAKKKSDDKATRVADLESLLK</sequence>
<dbReference type="InterPro" id="IPR001650">
    <property type="entry name" value="Helicase_C-like"/>
</dbReference>
<evidence type="ECO:0000256" key="8">
    <source>
        <dbReference type="ARBA" id="ARBA00022833"/>
    </source>
</evidence>
<evidence type="ECO:0000256" key="6">
    <source>
        <dbReference type="ARBA" id="ARBA00022801"/>
    </source>
</evidence>
<dbReference type="InterPro" id="IPR017907">
    <property type="entry name" value="Znf_RING_CS"/>
</dbReference>
<evidence type="ECO:0000256" key="10">
    <source>
        <dbReference type="ARBA" id="ARBA00023242"/>
    </source>
</evidence>
<dbReference type="Gene3D" id="3.30.70.2330">
    <property type="match status" value="1"/>
</dbReference>
<dbReference type="Gene3D" id="3.30.40.10">
    <property type="entry name" value="Zinc/RING finger domain, C3HC4 (zinc finger)"/>
    <property type="match status" value="1"/>
</dbReference>
<evidence type="ECO:0000313" key="17">
    <source>
        <dbReference type="Proteomes" id="UP000248961"/>
    </source>
</evidence>
<keyword evidence="5 11" id="KW-0863">Zinc-finger</keyword>
<dbReference type="Pfam" id="PF13639">
    <property type="entry name" value="zf-RING_2"/>
    <property type="match status" value="1"/>
</dbReference>
<dbReference type="Proteomes" id="UP000248961">
    <property type="component" value="Unassembled WGS sequence"/>
</dbReference>
<dbReference type="GO" id="GO:0008094">
    <property type="term" value="F:ATP-dependent activity, acting on DNA"/>
    <property type="evidence" value="ECO:0007669"/>
    <property type="project" value="TreeGrafter"/>
</dbReference>
<evidence type="ECO:0000256" key="3">
    <source>
        <dbReference type="ARBA" id="ARBA00022723"/>
    </source>
</evidence>
<evidence type="ECO:0000256" key="4">
    <source>
        <dbReference type="ARBA" id="ARBA00022741"/>
    </source>
</evidence>
<evidence type="ECO:0000256" key="5">
    <source>
        <dbReference type="ARBA" id="ARBA00022771"/>
    </source>
</evidence>
<evidence type="ECO:0000259" key="13">
    <source>
        <dbReference type="PROSITE" id="PS50089"/>
    </source>
</evidence>
<dbReference type="GeneID" id="37202792"/>
<dbReference type="InterPro" id="IPR013083">
    <property type="entry name" value="Znf_RING/FYVE/PHD"/>
</dbReference>
<organism evidence="16 17">
    <name type="scientific">Aspergillus homomorphus (strain CBS 101889)</name>
    <dbReference type="NCBI Taxonomy" id="1450537"/>
    <lineage>
        <taxon>Eukaryota</taxon>
        <taxon>Fungi</taxon>
        <taxon>Dikarya</taxon>
        <taxon>Ascomycota</taxon>
        <taxon>Pezizomycotina</taxon>
        <taxon>Eurotiomycetes</taxon>
        <taxon>Eurotiomycetidae</taxon>
        <taxon>Eurotiales</taxon>
        <taxon>Aspergillaceae</taxon>
        <taxon>Aspergillus</taxon>
        <taxon>Aspergillus subgen. Circumdati</taxon>
    </lineage>
</organism>
<comment type="subcellular location">
    <subcellularLocation>
        <location evidence="1">Nucleus</location>
    </subcellularLocation>
</comment>
<dbReference type="InterPro" id="IPR050628">
    <property type="entry name" value="SNF2_RAD54_helicase_TF"/>
</dbReference>
<dbReference type="PROSITE" id="PS51192">
    <property type="entry name" value="HELICASE_ATP_BIND_1"/>
    <property type="match status" value="1"/>
</dbReference>
<dbReference type="GO" id="GO:0008270">
    <property type="term" value="F:zinc ion binding"/>
    <property type="evidence" value="ECO:0007669"/>
    <property type="project" value="UniProtKB-KW"/>
</dbReference>
<dbReference type="STRING" id="1450537.A0A395HUX2"/>
<dbReference type="InterPro" id="IPR049730">
    <property type="entry name" value="SNF2/RAD54-like_C"/>
</dbReference>
<evidence type="ECO:0000256" key="1">
    <source>
        <dbReference type="ARBA" id="ARBA00004123"/>
    </source>
</evidence>
<evidence type="ECO:0000256" key="9">
    <source>
        <dbReference type="ARBA" id="ARBA00022840"/>
    </source>
</evidence>
<dbReference type="GO" id="GO:0005524">
    <property type="term" value="F:ATP binding"/>
    <property type="evidence" value="ECO:0007669"/>
    <property type="project" value="UniProtKB-KW"/>
</dbReference>
<dbReference type="GO" id="GO:0004386">
    <property type="term" value="F:helicase activity"/>
    <property type="evidence" value="ECO:0007669"/>
    <property type="project" value="UniProtKB-KW"/>
</dbReference>
<comment type="similarity">
    <text evidence="2">Belongs to the SNF2/RAD54 helicase family.</text>
</comment>